<keyword evidence="3" id="KW-1185">Reference proteome</keyword>
<dbReference type="EMBL" id="OZ019904">
    <property type="protein sequence ID" value="CAK9198915.1"/>
    <property type="molecule type" value="Genomic_DNA"/>
</dbReference>
<organism evidence="2 3">
    <name type="scientific">Sphagnum troendelagicum</name>
    <dbReference type="NCBI Taxonomy" id="128251"/>
    <lineage>
        <taxon>Eukaryota</taxon>
        <taxon>Viridiplantae</taxon>
        <taxon>Streptophyta</taxon>
        <taxon>Embryophyta</taxon>
        <taxon>Bryophyta</taxon>
        <taxon>Sphagnophytina</taxon>
        <taxon>Sphagnopsida</taxon>
        <taxon>Sphagnales</taxon>
        <taxon>Sphagnaceae</taxon>
        <taxon>Sphagnum</taxon>
    </lineage>
</organism>
<sequence length="103" mass="11582">MLLRCCTCCCDVARVVAALCAWLQRCRWLRSCGTSHGYNAALRRCGVAARMVAALRVADNTVALQFAWLQHCGTTARIAATLQLVLLRHSLWLRRYNTIARVF</sequence>
<dbReference type="Proteomes" id="UP001497512">
    <property type="component" value="Chromosome 12"/>
</dbReference>
<accession>A0ABP0TKH4</accession>
<feature type="signal peptide" evidence="1">
    <location>
        <begin position="1"/>
        <end position="17"/>
    </location>
</feature>
<proteinExistence type="predicted"/>
<feature type="chain" id="PRO_5046340538" description="Secreted protein" evidence="1">
    <location>
        <begin position="18"/>
        <end position="103"/>
    </location>
</feature>
<reference evidence="2" key="1">
    <citation type="submission" date="2024-02" db="EMBL/GenBank/DDBJ databases">
        <authorList>
            <consortium name="ELIXIR-Norway"/>
            <consortium name="Elixir Norway"/>
        </authorList>
    </citation>
    <scope>NUCLEOTIDE SEQUENCE</scope>
</reference>
<protein>
    <recommendedName>
        <fullName evidence="4">Secreted protein</fullName>
    </recommendedName>
</protein>
<name>A0ABP0TKH4_9BRYO</name>
<evidence type="ECO:0000313" key="3">
    <source>
        <dbReference type="Proteomes" id="UP001497512"/>
    </source>
</evidence>
<evidence type="ECO:0000313" key="2">
    <source>
        <dbReference type="EMBL" id="CAK9198915.1"/>
    </source>
</evidence>
<gene>
    <name evidence="2" type="ORF">CSSPTR1EN2_LOCUS4675</name>
</gene>
<evidence type="ECO:0000256" key="1">
    <source>
        <dbReference type="SAM" id="SignalP"/>
    </source>
</evidence>
<evidence type="ECO:0008006" key="4">
    <source>
        <dbReference type="Google" id="ProtNLM"/>
    </source>
</evidence>
<keyword evidence="1" id="KW-0732">Signal</keyword>